<accession>A0A5B8V3B4</accession>
<feature type="transmembrane region" description="Helical" evidence="1">
    <location>
        <begin position="201"/>
        <end position="223"/>
    </location>
</feature>
<feature type="transmembrane region" description="Helical" evidence="1">
    <location>
        <begin position="235"/>
        <end position="253"/>
    </location>
</feature>
<evidence type="ECO:0000256" key="1">
    <source>
        <dbReference type="SAM" id="Phobius"/>
    </source>
</evidence>
<dbReference type="OrthoDB" id="508112at2"/>
<feature type="domain" description="Heparan-alpha-glucosaminide N-acetyltransferase catalytic" evidence="2">
    <location>
        <begin position="18"/>
        <end position="227"/>
    </location>
</feature>
<dbReference type="KEGG" id="mgin:FRZ54_11870"/>
<dbReference type="Pfam" id="PF07786">
    <property type="entry name" value="HGSNAT_cat"/>
    <property type="match status" value="1"/>
</dbReference>
<feature type="transmembrane region" description="Helical" evidence="1">
    <location>
        <begin position="148"/>
        <end position="165"/>
    </location>
</feature>
<gene>
    <name evidence="3" type="ORF">FRZ54_11870</name>
</gene>
<feature type="transmembrane region" description="Helical" evidence="1">
    <location>
        <begin position="64"/>
        <end position="85"/>
    </location>
</feature>
<dbReference type="PANTHER" id="PTHR40407:SF1">
    <property type="entry name" value="HEPARAN-ALPHA-GLUCOSAMINIDE N-ACETYLTRANSFERASE CATALYTIC DOMAIN-CONTAINING PROTEIN"/>
    <property type="match status" value="1"/>
</dbReference>
<feature type="transmembrane region" description="Helical" evidence="1">
    <location>
        <begin position="97"/>
        <end position="118"/>
    </location>
</feature>
<keyword evidence="1" id="KW-0472">Membrane</keyword>
<reference evidence="3 4" key="1">
    <citation type="journal article" date="2017" name="Curr. Microbiol.">
        <title>Mucilaginibacter ginsenosidivorans sp. nov., Isolated from Soil of Ginseng Field.</title>
        <authorList>
            <person name="Kim M.M."/>
            <person name="Siddiqi M.Z."/>
            <person name="Im W.T."/>
        </authorList>
    </citation>
    <scope>NUCLEOTIDE SEQUENCE [LARGE SCALE GENOMIC DNA]</scope>
    <source>
        <strain evidence="3 4">Gsoil 3017</strain>
    </source>
</reference>
<feature type="transmembrane region" description="Helical" evidence="1">
    <location>
        <begin position="124"/>
        <end position="143"/>
    </location>
</feature>
<evidence type="ECO:0000313" key="4">
    <source>
        <dbReference type="Proteomes" id="UP000321479"/>
    </source>
</evidence>
<protein>
    <submittedName>
        <fullName evidence="3">DUF1624 domain-containing protein</fullName>
    </submittedName>
</protein>
<dbReference type="Proteomes" id="UP000321479">
    <property type="component" value="Chromosome"/>
</dbReference>
<name>A0A5B8V3B4_9SPHI</name>
<organism evidence="3 4">
    <name type="scientific">Mucilaginibacter ginsenosidivorans</name>
    <dbReference type="NCBI Taxonomy" id="398053"/>
    <lineage>
        <taxon>Bacteria</taxon>
        <taxon>Pseudomonadati</taxon>
        <taxon>Bacteroidota</taxon>
        <taxon>Sphingobacteriia</taxon>
        <taxon>Sphingobacteriales</taxon>
        <taxon>Sphingobacteriaceae</taxon>
        <taxon>Mucilaginibacter</taxon>
    </lineage>
</organism>
<dbReference type="AlphaFoldDB" id="A0A5B8V3B4"/>
<feature type="transmembrane region" description="Helical" evidence="1">
    <location>
        <begin position="284"/>
        <end position="301"/>
    </location>
</feature>
<dbReference type="PANTHER" id="PTHR40407">
    <property type="entry name" value="MEMBRANE PROTEIN-LIKE PROTEIN"/>
    <property type="match status" value="1"/>
</dbReference>
<feature type="transmembrane region" description="Helical" evidence="1">
    <location>
        <begin position="364"/>
        <end position="384"/>
    </location>
</feature>
<dbReference type="EMBL" id="CP042436">
    <property type="protein sequence ID" value="QEC65659.1"/>
    <property type="molecule type" value="Genomic_DNA"/>
</dbReference>
<keyword evidence="4" id="KW-1185">Reference proteome</keyword>
<sequence length="404" mass="45817">MPLAGSNTVLKEPGPKQRIASIDILRGLVMLIMAIDHVRDFFHYGHPEATDLAVTTPFLFFTRWITHFCAPTFVFLSGISAYLAGTRRTKNAIRAFLIKRGLWLIAIELIFITFAITFNPLYNVFVLQVIWAIGGSMVLLGLLSGASLPVIGTIGFILVFGHNVFDTWHVGLIDKTFAGKLLVSGQGFGEFWPFAPKRGFLLAYALLPWAGLMMIGYVFGSLYVKTYDAVKRRKILLYAGLGALALFFLFRYFNIYGDPAPWASQKTASLSIISFFNVTKYPPSLLYTCMTVGAALIVLSLTENVKNKFTGILYIYGNVPFFYYLCHWYLIRFTTVAVFFITGHNSSQIYNPHQGPIMFQPDDFGFSLGGVYLIWFCVIVILYFPCRWYSKYKQTHAKWWLSYI</sequence>
<dbReference type="InterPro" id="IPR012429">
    <property type="entry name" value="HGSNAT_cat"/>
</dbReference>
<keyword evidence="1" id="KW-1133">Transmembrane helix</keyword>
<keyword evidence="1" id="KW-0812">Transmembrane</keyword>
<evidence type="ECO:0000259" key="2">
    <source>
        <dbReference type="Pfam" id="PF07786"/>
    </source>
</evidence>
<evidence type="ECO:0000313" key="3">
    <source>
        <dbReference type="EMBL" id="QEC65659.1"/>
    </source>
</evidence>
<proteinExistence type="predicted"/>